<name>A0AAV8WF65_9CUCU</name>
<keyword evidence="3" id="KW-1185">Reference proteome</keyword>
<reference evidence="2 3" key="1">
    <citation type="journal article" date="2023" name="Insect Mol. Biol.">
        <title>Genome sequencing provides insights into the evolution of gene families encoding plant cell wall-degrading enzymes in longhorned beetles.</title>
        <authorList>
            <person name="Shin N.R."/>
            <person name="Okamura Y."/>
            <person name="Kirsch R."/>
            <person name="Pauchet Y."/>
        </authorList>
    </citation>
    <scope>NUCLEOTIDE SEQUENCE [LARGE SCALE GENOMIC DNA]</scope>
    <source>
        <strain evidence="2">EAD_L_NR</strain>
    </source>
</reference>
<evidence type="ECO:0000256" key="1">
    <source>
        <dbReference type="SAM" id="MobiDB-lite"/>
    </source>
</evidence>
<organism evidence="2 3">
    <name type="scientific">Exocentrus adspersus</name>
    <dbReference type="NCBI Taxonomy" id="1586481"/>
    <lineage>
        <taxon>Eukaryota</taxon>
        <taxon>Metazoa</taxon>
        <taxon>Ecdysozoa</taxon>
        <taxon>Arthropoda</taxon>
        <taxon>Hexapoda</taxon>
        <taxon>Insecta</taxon>
        <taxon>Pterygota</taxon>
        <taxon>Neoptera</taxon>
        <taxon>Endopterygota</taxon>
        <taxon>Coleoptera</taxon>
        <taxon>Polyphaga</taxon>
        <taxon>Cucujiformia</taxon>
        <taxon>Chrysomeloidea</taxon>
        <taxon>Cerambycidae</taxon>
        <taxon>Lamiinae</taxon>
        <taxon>Acanthocinini</taxon>
        <taxon>Exocentrus</taxon>
    </lineage>
</organism>
<evidence type="ECO:0000313" key="2">
    <source>
        <dbReference type="EMBL" id="KAJ8924993.1"/>
    </source>
</evidence>
<protein>
    <submittedName>
        <fullName evidence="2">Uncharacterized protein</fullName>
    </submittedName>
</protein>
<comment type="caution">
    <text evidence="2">The sequence shown here is derived from an EMBL/GenBank/DDBJ whole genome shotgun (WGS) entry which is preliminary data.</text>
</comment>
<feature type="region of interest" description="Disordered" evidence="1">
    <location>
        <begin position="163"/>
        <end position="198"/>
    </location>
</feature>
<evidence type="ECO:0000313" key="3">
    <source>
        <dbReference type="Proteomes" id="UP001159042"/>
    </source>
</evidence>
<gene>
    <name evidence="2" type="ORF">NQ315_001158</name>
</gene>
<feature type="compositionally biased region" description="Polar residues" evidence="1">
    <location>
        <begin position="174"/>
        <end position="189"/>
    </location>
</feature>
<accession>A0AAV8WF65</accession>
<dbReference type="AlphaFoldDB" id="A0AAV8WF65"/>
<dbReference type="EMBL" id="JANEYG010000002">
    <property type="protein sequence ID" value="KAJ8924993.1"/>
    <property type="molecule type" value="Genomic_DNA"/>
</dbReference>
<proteinExistence type="predicted"/>
<dbReference type="Proteomes" id="UP001159042">
    <property type="component" value="Unassembled WGS sequence"/>
</dbReference>
<sequence length="246" mass="27460">MGNCFKSCLPESDTTRALRSFNILGNQSNGDFAFLVEDTTSTSEDDKRLCFFIYKQSVLFSCLPRDTCRSFLSRFFKKKNKKKPVLQLVDGLLNQQLSSYSRLSESQRLSSAGSCTSRDIQLQCLDARALLQRTTSSTPASSVDLEWEHETLPISIVNDPSGSSWTAVPEDLSQCPSNSSPQNTAPAHNSDSDWSRVSSANSLEWDNVQNSMHDVSEVDTDTQFLLSEIERLTNKTLQETGQDLFS</sequence>